<dbReference type="Proteomes" id="UP000006069">
    <property type="component" value="Unassembled WGS sequence"/>
</dbReference>
<dbReference type="PANTHER" id="PTHR34227">
    <property type="entry name" value="CHAPERONE PROTEIN YCDY"/>
    <property type="match status" value="1"/>
</dbReference>
<dbReference type="RefSeq" id="WP_009138577.1">
    <property type="nucleotide sequence ID" value="NZ_JH815198.1"/>
</dbReference>
<dbReference type="OrthoDB" id="3173487at2"/>
<dbReference type="InterPro" id="IPR050289">
    <property type="entry name" value="TorD/DmsD_chaperones"/>
</dbReference>
<comment type="caution">
    <text evidence="2">The sequence shown here is derived from an EMBL/GenBank/DDBJ whole genome shotgun (WGS) entry which is preliminary data.</text>
</comment>
<keyword evidence="3" id="KW-1185">Reference proteome</keyword>
<evidence type="ECO:0000313" key="3">
    <source>
        <dbReference type="Proteomes" id="UP000006069"/>
    </source>
</evidence>
<reference evidence="2 3" key="1">
    <citation type="submission" date="2012-08" db="EMBL/GenBank/DDBJ databases">
        <title>The Genome Sequence of Slackia piriformis YIT 12062.</title>
        <authorList>
            <consortium name="The Broad Institute Genome Sequencing Platform"/>
            <person name="Earl A."/>
            <person name="Ward D."/>
            <person name="Feldgarden M."/>
            <person name="Gevers D."/>
            <person name="Morotomi M."/>
            <person name="Walker B."/>
            <person name="Young S.K."/>
            <person name="Zeng Q."/>
            <person name="Gargeya S."/>
            <person name="Fitzgerald M."/>
            <person name="Haas B."/>
            <person name="Abouelleil A."/>
            <person name="Alvarado L."/>
            <person name="Arachchi H.M."/>
            <person name="Berlin A.M."/>
            <person name="Chapman S.B."/>
            <person name="Goldberg J."/>
            <person name="Griggs A."/>
            <person name="Gujja S."/>
            <person name="Hansen M."/>
            <person name="Howarth C."/>
            <person name="Imamovic A."/>
            <person name="Larimer J."/>
            <person name="McCowen C."/>
            <person name="Montmayeur A."/>
            <person name="Murphy C."/>
            <person name="Neiman D."/>
            <person name="Pearson M."/>
            <person name="Priest M."/>
            <person name="Roberts A."/>
            <person name="Saif S."/>
            <person name="Shea T."/>
            <person name="Sisk P."/>
            <person name="Sykes S."/>
            <person name="Wortman J."/>
            <person name="Nusbaum C."/>
            <person name="Birren B."/>
        </authorList>
    </citation>
    <scope>NUCLEOTIDE SEQUENCE [LARGE SCALE GENOMIC DNA]</scope>
    <source>
        <strain evidence="2 3">YIT 12062</strain>
    </source>
</reference>
<organism evidence="2 3">
    <name type="scientific">Slackia piriformis YIT 12062</name>
    <dbReference type="NCBI Taxonomy" id="742818"/>
    <lineage>
        <taxon>Bacteria</taxon>
        <taxon>Bacillati</taxon>
        <taxon>Actinomycetota</taxon>
        <taxon>Coriobacteriia</taxon>
        <taxon>Eggerthellales</taxon>
        <taxon>Eggerthellaceae</taxon>
        <taxon>Slackia</taxon>
    </lineage>
</organism>
<sequence length="265" mass="28458">MGDSIDRELHRAVGLADLASLCSAAFQFPTPELAAALKDGSFLSDWRACILDVCGRVSEADEALLAFCDEAFHAEGTDCATMRREYSRLYLAPGSKVPVWPYESCFRHRAAGASGVPSLFRSQIALAVERSMHEAGVAPVKEHQEPGDSVFRELDFLAYLHAAEGEALRVGDEDARSAHLGRLVRFATDHALPWIPDFMAATEELADFAVYRAFARLGVRYLAELRALSCNAGASVSCTASGNGSSCAASASARRSCVDCGEADE</sequence>
<dbReference type="PANTHER" id="PTHR34227:SF1">
    <property type="entry name" value="DIMETHYL SULFOXIDE REDUCTASE CHAPERONE-RELATED"/>
    <property type="match status" value="1"/>
</dbReference>
<dbReference type="Pfam" id="PF02613">
    <property type="entry name" value="Nitrate_red_del"/>
    <property type="match status" value="1"/>
</dbReference>
<accession>K0YM87</accession>
<evidence type="ECO:0000313" key="2">
    <source>
        <dbReference type="EMBL" id="EJZ84737.1"/>
    </source>
</evidence>
<dbReference type="InParanoid" id="K0YM87"/>
<dbReference type="InterPro" id="IPR036411">
    <property type="entry name" value="TorD-like_sf"/>
</dbReference>
<dbReference type="eggNOG" id="COG3381">
    <property type="taxonomic scope" value="Bacteria"/>
</dbReference>
<dbReference type="SUPFAM" id="SSF89155">
    <property type="entry name" value="TorD-like"/>
    <property type="match status" value="1"/>
</dbReference>
<protein>
    <submittedName>
        <fullName evidence="2">Uncharacterized protein</fullName>
    </submittedName>
</protein>
<proteinExistence type="predicted"/>
<dbReference type="AlphaFoldDB" id="K0YM87"/>
<keyword evidence="1" id="KW-0143">Chaperone</keyword>
<gene>
    <name evidence="2" type="ORF">HMPREF9451_00341</name>
</gene>
<name>K0YM87_9ACTN</name>
<evidence type="ECO:0000256" key="1">
    <source>
        <dbReference type="ARBA" id="ARBA00023186"/>
    </source>
</evidence>
<dbReference type="PATRIC" id="fig|742818.3.peg.380"/>
<dbReference type="EMBL" id="ADMD01000001">
    <property type="protein sequence ID" value="EJZ84737.1"/>
    <property type="molecule type" value="Genomic_DNA"/>
</dbReference>
<dbReference type="HOGENOM" id="CLU_077650_1_0_11"/>
<dbReference type="Gene3D" id="1.10.3480.10">
    <property type="entry name" value="TorD-like"/>
    <property type="match status" value="1"/>
</dbReference>
<dbReference type="InterPro" id="IPR020945">
    <property type="entry name" value="DMSO/NO3_reduct_chaperone"/>
</dbReference>